<reference evidence="1" key="1">
    <citation type="journal article" date="2020" name="mSystems">
        <title>Genome- and Community-Level Interaction Insights into Carbon Utilization and Element Cycling Functions of Hydrothermarchaeota in Hydrothermal Sediment.</title>
        <authorList>
            <person name="Zhou Z."/>
            <person name="Liu Y."/>
            <person name="Xu W."/>
            <person name="Pan J."/>
            <person name="Luo Z.H."/>
            <person name="Li M."/>
        </authorList>
    </citation>
    <scope>NUCLEOTIDE SEQUENCE [LARGE SCALE GENOMIC DNA]</scope>
    <source>
        <strain evidence="1">HyVt-115</strain>
    </source>
</reference>
<dbReference type="InterPro" id="IPR011330">
    <property type="entry name" value="Glyco_hydro/deAcase_b/a-brl"/>
</dbReference>
<sequence length="301" mass="34425">MSSTWVGRQDGRDRWEMAVTTWWVEGSPRQGLRNLQKTFPMLAFKGGKGEWAYYRDGWEVLRVLIVPRARIPLVERRVRARVAIVIDDMGYRVDRARAFLDLPWSITLSILPFTDRAREIACLAHKRGREVMLHLPMDANGGGEAIERLESRTPGMLLVSMSEGELRALVRREMDQVPYARGANNHMGSRFTRDTRCMRVVLQELKARGYYFLDSLTDSRSVACREARRLGLRCFERDVFLDNSRDEAYILHQLTLLAQLALKKGYAVAIGHPSQATLVALRKGLPKLEKMGIKVVPLSEL</sequence>
<gene>
    <name evidence="1" type="ORF">ENF32_03785</name>
</gene>
<organism evidence="1">
    <name type="scientific">Thermosulfidibacter takaii</name>
    <dbReference type="NCBI Taxonomy" id="412593"/>
    <lineage>
        <taxon>Bacteria</taxon>
        <taxon>Pseudomonadati</taxon>
        <taxon>Thermosulfidibacterota</taxon>
        <taxon>Thermosulfidibacteria</taxon>
        <taxon>Thermosulfidibacterales</taxon>
        <taxon>Thermosulfidibacteraceae</taxon>
    </lineage>
</organism>
<dbReference type="Gene3D" id="3.20.20.370">
    <property type="entry name" value="Glycoside hydrolase/deacetylase"/>
    <property type="match status" value="1"/>
</dbReference>
<accession>A0A7C0Y8F6</accession>
<dbReference type="InterPro" id="IPR006837">
    <property type="entry name" value="Divergent_DAC"/>
</dbReference>
<dbReference type="Proteomes" id="UP000885690">
    <property type="component" value="Unassembled WGS sequence"/>
</dbReference>
<comment type="caution">
    <text evidence="1">The sequence shown here is derived from an EMBL/GenBank/DDBJ whole genome shotgun (WGS) entry which is preliminary data.</text>
</comment>
<name>A0A7C0Y8F6_9BACT</name>
<dbReference type="EMBL" id="DQWS01000143">
    <property type="protein sequence ID" value="HDD53169.1"/>
    <property type="molecule type" value="Genomic_DNA"/>
</dbReference>
<dbReference type="PANTHER" id="PTHR30105">
    <property type="entry name" value="UNCHARACTERIZED YIBQ-RELATED"/>
    <property type="match status" value="1"/>
</dbReference>
<dbReference type="SUPFAM" id="SSF88713">
    <property type="entry name" value="Glycoside hydrolase/deacetylase"/>
    <property type="match status" value="1"/>
</dbReference>
<dbReference type="AlphaFoldDB" id="A0A7C0Y8F6"/>
<proteinExistence type="predicted"/>
<dbReference type="GO" id="GO:0005975">
    <property type="term" value="P:carbohydrate metabolic process"/>
    <property type="evidence" value="ECO:0007669"/>
    <property type="project" value="InterPro"/>
</dbReference>
<dbReference type="Pfam" id="PF04748">
    <property type="entry name" value="Polysacc_deac_2"/>
    <property type="match status" value="1"/>
</dbReference>
<protein>
    <submittedName>
        <fullName evidence="1">Divergent polysaccharide deacetylase family protein</fullName>
    </submittedName>
</protein>
<dbReference type="CDD" id="cd10936">
    <property type="entry name" value="CE4_DAC2"/>
    <property type="match status" value="1"/>
</dbReference>
<evidence type="ECO:0000313" key="1">
    <source>
        <dbReference type="EMBL" id="HDD53169.1"/>
    </source>
</evidence>
<dbReference type="PANTHER" id="PTHR30105:SF2">
    <property type="entry name" value="DIVERGENT POLYSACCHARIDE DEACETYLASE SUPERFAMILY"/>
    <property type="match status" value="1"/>
</dbReference>